<keyword evidence="4" id="KW-0449">Lipoprotein</keyword>
<evidence type="ECO:0000256" key="5">
    <source>
        <dbReference type="SAM" id="MobiDB-lite"/>
    </source>
</evidence>
<evidence type="ECO:0000259" key="6">
    <source>
        <dbReference type="Pfam" id="PF04355"/>
    </source>
</evidence>
<dbReference type="InterPro" id="IPR026592">
    <property type="entry name" value="BamE"/>
</dbReference>
<accession>A0A4Q7MM50</accession>
<comment type="subunit">
    <text evidence="4">Part of the Bam complex.</text>
</comment>
<reference evidence="7 8" key="1">
    <citation type="submission" date="2019-02" db="EMBL/GenBank/DDBJ databases">
        <title>Genomic Encyclopedia of Type Strains, Phase IV (KMG-IV): sequencing the most valuable type-strain genomes for metagenomic binning, comparative biology and taxonomic classification.</title>
        <authorList>
            <person name="Goeker M."/>
        </authorList>
    </citation>
    <scope>NUCLEOTIDE SEQUENCE [LARGE SCALE GENOMIC DNA]</scope>
    <source>
        <strain evidence="7 8">DSM 16618</strain>
    </source>
</reference>
<dbReference type="InterPro" id="IPR037873">
    <property type="entry name" value="BamE-like"/>
</dbReference>
<keyword evidence="4" id="KW-0564">Palmitate</keyword>
<dbReference type="EMBL" id="SGWZ01000003">
    <property type="protein sequence ID" value="RZS69501.1"/>
    <property type="molecule type" value="Genomic_DNA"/>
</dbReference>
<sequence length="197" mass="21475">MDRSMPQAYASFSRARLSALLIALAIGATGCTSGKWGFPYRASVQQGNWITASQVALLQPGMSRDQVQFALGSPMLTSILHSNRWDYTYYYQPGRGQPQHRLFTVWFDNDRLVRWEGDAVPEVQPFQKGAQDGQIDLIEVDKIAETAPAAPATPASGQQEGITDNLNIDGDPVPLHIELQPTPITEPGAASPAPMPL</sequence>
<evidence type="ECO:0000256" key="1">
    <source>
        <dbReference type="ARBA" id="ARBA00022729"/>
    </source>
</evidence>
<comment type="similarity">
    <text evidence="4">Belongs to the BamE family.</text>
</comment>
<comment type="function">
    <text evidence="4">Part of the outer membrane protein assembly complex, which is involved in assembly and insertion of beta-barrel proteins into the outer membrane.</text>
</comment>
<dbReference type="Proteomes" id="UP000292039">
    <property type="component" value="Unassembled WGS sequence"/>
</dbReference>
<dbReference type="Pfam" id="PF04355">
    <property type="entry name" value="BamE"/>
    <property type="match status" value="1"/>
</dbReference>
<keyword evidence="3 4" id="KW-0998">Cell outer membrane</keyword>
<keyword evidence="2 4" id="KW-0472">Membrane</keyword>
<dbReference type="PROSITE" id="PS51257">
    <property type="entry name" value="PROKAR_LIPOPROTEIN"/>
    <property type="match status" value="1"/>
</dbReference>
<evidence type="ECO:0000256" key="2">
    <source>
        <dbReference type="ARBA" id="ARBA00023136"/>
    </source>
</evidence>
<dbReference type="PANTHER" id="PTHR37482:SF1">
    <property type="entry name" value="OUTER MEMBRANE PROTEIN ASSEMBLY FACTOR BAME"/>
    <property type="match status" value="1"/>
</dbReference>
<evidence type="ECO:0000256" key="3">
    <source>
        <dbReference type="ARBA" id="ARBA00023237"/>
    </source>
</evidence>
<dbReference type="HAMAP" id="MF_00925">
    <property type="entry name" value="OM_assembly_BamE"/>
    <property type="match status" value="1"/>
</dbReference>
<protein>
    <recommendedName>
        <fullName evidence="4">Outer membrane protein assembly factor BamE</fullName>
    </recommendedName>
</protein>
<dbReference type="Gene3D" id="3.30.1450.10">
    <property type="match status" value="1"/>
</dbReference>
<organism evidence="7 8">
    <name type="scientific">Kerstersia gyiorum</name>
    <dbReference type="NCBI Taxonomy" id="206506"/>
    <lineage>
        <taxon>Bacteria</taxon>
        <taxon>Pseudomonadati</taxon>
        <taxon>Pseudomonadota</taxon>
        <taxon>Betaproteobacteria</taxon>
        <taxon>Burkholderiales</taxon>
        <taxon>Alcaligenaceae</taxon>
        <taxon>Kerstersia</taxon>
    </lineage>
</organism>
<keyword evidence="1 4" id="KW-0732">Signal</keyword>
<dbReference type="InterPro" id="IPR007450">
    <property type="entry name" value="BamE_dom"/>
</dbReference>
<feature type="region of interest" description="Disordered" evidence="5">
    <location>
        <begin position="178"/>
        <end position="197"/>
    </location>
</feature>
<evidence type="ECO:0000313" key="8">
    <source>
        <dbReference type="Proteomes" id="UP000292039"/>
    </source>
</evidence>
<comment type="subcellular location">
    <subcellularLocation>
        <location evidence="4">Cell outer membrane</location>
        <topology evidence="4">Lipid-anchor</topology>
    </subcellularLocation>
</comment>
<dbReference type="GO" id="GO:0043165">
    <property type="term" value="P:Gram-negative-bacterium-type cell outer membrane assembly"/>
    <property type="evidence" value="ECO:0007669"/>
    <property type="project" value="UniProtKB-UniRule"/>
</dbReference>
<proteinExistence type="inferred from homology"/>
<dbReference type="GO" id="GO:1990063">
    <property type="term" value="C:Bam protein complex"/>
    <property type="evidence" value="ECO:0007669"/>
    <property type="project" value="TreeGrafter"/>
</dbReference>
<comment type="caution">
    <text evidence="7">The sequence shown here is derived from an EMBL/GenBank/DDBJ whole genome shotgun (WGS) entry which is preliminary data.</text>
</comment>
<feature type="domain" description="Outer membrane protein assembly factor BamE" evidence="6">
    <location>
        <begin position="47"/>
        <end position="116"/>
    </location>
</feature>
<dbReference type="AlphaFoldDB" id="A0A4Q7MM50"/>
<dbReference type="GO" id="GO:0051205">
    <property type="term" value="P:protein insertion into membrane"/>
    <property type="evidence" value="ECO:0007669"/>
    <property type="project" value="UniProtKB-UniRule"/>
</dbReference>
<dbReference type="PANTHER" id="PTHR37482">
    <property type="entry name" value="OUTER MEMBRANE PROTEIN ASSEMBLY FACTOR BAME"/>
    <property type="match status" value="1"/>
</dbReference>
<dbReference type="GO" id="GO:0030674">
    <property type="term" value="F:protein-macromolecule adaptor activity"/>
    <property type="evidence" value="ECO:0007669"/>
    <property type="project" value="TreeGrafter"/>
</dbReference>
<gene>
    <name evidence="4" type="primary">bamE</name>
    <name evidence="7" type="ORF">EV679_2096</name>
</gene>
<evidence type="ECO:0000313" key="7">
    <source>
        <dbReference type="EMBL" id="RZS69501.1"/>
    </source>
</evidence>
<evidence type="ECO:0000256" key="4">
    <source>
        <dbReference type="HAMAP-Rule" id="MF_00925"/>
    </source>
</evidence>
<name>A0A4Q7MM50_9BURK</name>